<gene>
    <name evidence="4" type="ORF">KDM90_05015</name>
</gene>
<name>A0A941IBR0_9BURK</name>
<feature type="region of interest" description="Disordered" evidence="1">
    <location>
        <begin position="199"/>
        <end position="238"/>
    </location>
</feature>
<dbReference type="Proteomes" id="UP000678545">
    <property type="component" value="Unassembled WGS sequence"/>
</dbReference>
<dbReference type="NCBIfam" id="TIGR02098">
    <property type="entry name" value="MJ0042_CXXC"/>
    <property type="match status" value="1"/>
</dbReference>
<feature type="transmembrane region" description="Helical" evidence="2">
    <location>
        <begin position="409"/>
        <end position="429"/>
    </location>
</feature>
<sequence length="563" mass="63122">MALATQCPHCLTSFRVANDQLKLHAGMVRCGACKQTFNGIEHLLAPDLTPRKKESSPTVEISPRQTDAADQINPSKILVEKNAATASTPQRLPETEQGQGLSQLAPDNSLIKSATTSKEQSKSEDPGTNDLQVKEVFEDKNAEVFVDTSPTNDQTDQTPIDQPQHLEENFQDSKRLSEPTNCSVHDLDVEVINSSSLDFDQSEFEETESETESESESDFQAIASQEFDSGTGQEEEIEQASEIEFEAQQQELIKQFSAQLETIAPELGVASEDKGSHSEEKLSNKLEFELTPEERELIDQAEHLHQLELQTRAALLDENAKEWSQHESETNSSALEMEVDDIEIPEPAMVNAKVPHEVVTPTPIVNKEAIESTKESESESLELEDESEITPDFVLLAEKKQRYSKHKRWAYLTALFVLGLGILGQSIYFSRSILASQFPSTKPLLTQACQRLQCKIQLPAERRMLELVGSELLILNEDLRISTLAFQIQNKSNTVQEWPVVELTLEDVRGKTVLQKIFKPSDYLRTPSDLPKGMPARSESNHKIHFELDSIKASNYLVNIFYP</sequence>
<organism evidence="4 5">
    <name type="scientific">Undibacterium fentianense</name>
    <dbReference type="NCBI Taxonomy" id="2828728"/>
    <lineage>
        <taxon>Bacteria</taxon>
        <taxon>Pseudomonadati</taxon>
        <taxon>Pseudomonadota</taxon>
        <taxon>Betaproteobacteria</taxon>
        <taxon>Burkholderiales</taxon>
        <taxon>Oxalobacteraceae</taxon>
        <taxon>Undibacterium</taxon>
    </lineage>
</organism>
<dbReference type="AlphaFoldDB" id="A0A941IBR0"/>
<feature type="compositionally biased region" description="Polar residues" evidence="1">
    <location>
        <begin position="222"/>
        <end position="232"/>
    </location>
</feature>
<reference evidence="4" key="1">
    <citation type="submission" date="2021-04" db="EMBL/GenBank/DDBJ databases">
        <title>novel species isolated from subtropical streams in China.</title>
        <authorList>
            <person name="Lu H."/>
        </authorList>
    </citation>
    <scope>NUCLEOTIDE SEQUENCE</scope>
    <source>
        <strain evidence="4">FT137W</strain>
    </source>
</reference>
<dbReference type="Pfam" id="PF11906">
    <property type="entry name" value="DUF3426"/>
    <property type="match status" value="1"/>
</dbReference>
<dbReference type="InterPro" id="IPR021834">
    <property type="entry name" value="DUF3426"/>
</dbReference>
<protein>
    <submittedName>
        <fullName evidence="4">DUF3426 domain-containing protein</fullName>
    </submittedName>
</protein>
<proteinExistence type="predicted"/>
<feature type="compositionally biased region" description="Acidic residues" evidence="1">
    <location>
        <begin position="200"/>
        <end position="217"/>
    </location>
</feature>
<feature type="compositionally biased region" description="Polar residues" evidence="1">
    <location>
        <begin position="84"/>
        <end position="107"/>
    </location>
</feature>
<dbReference type="EMBL" id="JAGSPJ010000002">
    <property type="protein sequence ID" value="MBR7799354.1"/>
    <property type="molecule type" value="Genomic_DNA"/>
</dbReference>
<evidence type="ECO:0000313" key="5">
    <source>
        <dbReference type="Proteomes" id="UP000678545"/>
    </source>
</evidence>
<evidence type="ECO:0000259" key="3">
    <source>
        <dbReference type="Pfam" id="PF13719"/>
    </source>
</evidence>
<accession>A0A941IBR0</accession>
<feature type="compositionally biased region" description="Polar residues" evidence="1">
    <location>
        <begin position="56"/>
        <end position="65"/>
    </location>
</feature>
<feature type="region of interest" description="Disordered" evidence="1">
    <location>
        <begin position="48"/>
        <end position="107"/>
    </location>
</feature>
<evidence type="ECO:0000256" key="2">
    <source>
        <dbReference type="SAM" id="Phobius"/>
    </source>
</evidence>
<dbReference type="RefSeq" id="WP_212674524.1">
    <property type="nucleotide sequence ID" value="NZ_JAGSPJ010000002.1"/>
</dbReference>
<feature type="domain" description="Zinc finger/thioredoxin putative" evidence="3">
    <location>
        <begin position="3"/>
        <end position="37"/>
    </location>
</feature>
<keyword evidence="2" id="KW-0472">Membrane</keyword>
<keyword evidence="5" id="KW-1185">Reference proteome</keyword>
<keyword evidence="2" id="KW-1133">Transmembrane helix</keyword>
<dbReference type="Pfam" id="PF13719">
    <property type="entry name" value="Zn_ribbon_5"/>
    <property type="match status" value="1"/>
</dbReference>
<keyword evidence="2" id="KW-0812">Transmembrane</keyword>
<comment type="caution">
    <text evidence="4">The sequence shown here is derived from an EMBL/GenBank/DDBJ whole genome shotgun (WGS) entry which is preliminary data.</text>
</comment>
<feature type="region of interest" description="Disordered" evidence="1">
    <location>
        <begin position="113"/>
        <end position="132"/>
    </location>
</feature>
<dbReference type="InterPro" id="IPR011723">
    <property type="entry name" value="Znf/thioredoxin_put"/>
</dbReference>
<evidence type="ECO:0000313" key="4">
    <source>
        <dbReference type="EMBL" id="MBR7799354.1"/>
    </source>
</evidence>
<evidence type="ECO:0000256" key="1">
    <source>
        <dbReference type="SAM" id="MobiDB-lite"/>
    </source>
</evidence>